<name>A0AAW2G0W6_9HYME</name>
<evidence type="ECO:0000313" key="2">
    <source>
        <dbReference type="Proteomes" id="UP001430953"/>
    </source>
</evidence>
<accession>A0AAW2G0W6</accession>
<dbReference type="Proteomes" id="UP001430953">
    <property type="component" value="Unassembled WGS sequence"/>
</dbReference>
<dbReference type="AlphaFoldDB" id="A0AAW2G0W6"/>
<organism evidence="1 2">
    <name type="scientific">Cardiocondyla obscurior</name>
    <dbReference type="NCBI Taxonomy" id="286306"/>
    <lineage>
        <taxon>Eukaryota</taxon>
        <taxon>Metazoa</taxon>
        <taxon>Ecdysozoa</taxon>
        <taxon>Arthropoda</taxon>
        <taxon>Hexapoda</taxon>
        <taxon>Insecta</taxon>
        <taxon>Pterygota</taxon>
        <taxon>Neoptera</taxon>
        <taxon>Endopterygota</taxon>
        <taxon>Hymenoptera</taxon>
        <taxon>Apocrita</taxon>
        <taxon>Aculeata</taxon>
        <taxon>Formicoidea</taxon>
        <taxon>Formicidae</taxon>
        <taxon>Myrmicinae</taxon>
        <taxon>Cardiocondyla</taxon>
    </lineage>
</organism>
<dbReference type="EMBL" id="JADYXP020000007">
    <property type="protein sequence ID" value="KAL0120015.1"/>
    <property type="molecule type" value="Genomic_DNA"/>
</dbReference>
<proteinExistence type="predicted"/>
<reference evidence="1 2" key="1">
    <citation type="submission" date="2023-03" db="EMBL/GenBank/DDBJ databases">
        <title>High recombination rates correlate with genetic variation in Cardiocondyla obscurior ants.</title>
        <authorList>
            <person name="Errbii M."/>
        </authorList>
    </citation>
    <scope>NUCLEOTIDE SEQUENCE [LARGE SCALE GENOMIC DNA]</scope>
    <source>
        <strain evidence="1">Alpha-2009</strain>
        <tissue evidence="1">Whole body</tissue>
    </source>
</reference>
<protein>
    <submittedName>
        <fullName evidence="1">Uncharacterized protein</fullName>
    </submittedName>
</protein>
<evidence type="ECO:0000313" key="1">
    <source>
        <dbReference type="EMBL" id="KAL0120015.1"/>
    </source>
</evidence>
<sequence length="132" mass="15722">MIEHYSYRRNYSGTIDFPSSSPIRKIAERKVSNATVSKFLNDRWALIFMRSGISKLRVNVYINENNLQQRYPTKKKKNKKRGKKILKLIIKKIDINKINSTSINQFHHSLKKPKRRKKIYATARLTLHFLNF</sequence>
<gene>
    <name evidence="1" type="ORF">PUN28_007997</name>
</gene>
<comment type="caution">
    <text evidence="1">The sequence shown here is derived from an EMBL/GenBank/DDBJ whole genome shotgun (WGS) entry which is preliminary data.</text>
</comment>
<keyword evidence="2" id="KW-1185">Reference proteome</keyword>